<keyword evidence="2" id="KW-1185">Reference proteome</keyword>
<dbReference type="RefSeq" id="WP_344862119.1">
    <property type="nucleotide sequence ID" value="NZ_BAAAUT010000034.1"/>
</dbReference>
<comment type="caution">
    <text evidence="1">The sequence shown here is derived from an EMBL/GenBank/DDBJ whole genome shotgun (WGS) entry which is preliminary data.</text>
</comment>
<dbReference type="EMBL" id="BAAAUT010000034">
    <property type="protein sequence ID" value="GAA3146743.1"/>
    <property type="molecule type" value="Genomic_DNA"/>
</dbReference>
<reference evidence="2" key="1">
    <citation type="journal article" date="2019" name="Int. J. Syst. Evol. Microbiol.">
        <title>The Global Catalogue of Microorganisms (GCM) 10K type strain sequencing project: providing services to taxonomists for standard genome sequencing and annotation.</title>
        <authorList>
            <consortium name="The Broad Institute Genomics Platform"/>
            <consortium name="The Broad Institute Genome Sequencing Center for Infectious Disease"/>
            <person name="Wu L."/>
            <person name="Ma J."/>
        </authorList>
    </citation>
    <scope>NUCLEOTIDE SEQUENCE [LARGE SCALE GENOMIC DNA]</scope>
    <source>
        <strain evidence="2">JCM 9373</strain>
    </source>
</reference>
<name>A0ABP6NFM5_9ACTN</name>
<protein>
    <submittedName>
        <fullName evidence="1">Uncharacterized protein</fullName>
    </submittedName>
</protein>
<accession>A0ABP6NFM5</accession>
<dbReference type="Proteomes" id="UP001500320">
    <property type="component" value="Unassembled WGS sequence"/>
</dbReference>
<evidence type="ECO:0000313" key="1">
    <source>
        <dbReference type="EMBL" id="GAA3146743.1"/>
    </source>
</evidence>
<organism evidence="1 2">
    <name type="scientific">Planomonospora alba</name>
    <dbReference type="NCBI Taxonomy" id="161354"/>
    <lineage>
        <taxon>Bacteria</taxon>
        <taxon>Bacillati</taxon>
        <taxon>Actinomycetota</taxon>
        <taxon>Actinomycetes</taxon>
        <taxon>Streptosporangiales</taxon>
        <taxon>Streptosporangiaceae</taxon>
        <taxon>Planomonospora</taxon>
    </lineage>
</organism>
<gene>
    <name evidence="1" type="ORF">GCM10010466_42200</name>
</gene>
<sequence>MPDRDIAASDWTEQDLLTRQLARERLAAAEAETLARLQALRAAPDADPAAVGLLQRRLDALAAGRAALEP</sequence>
<proteinExistence type="predicted"/>
<evidence type="ECO:0000313" key="2">
    <source>
        <dbReference type="Proteomes" id="UP001500320"/>
    </source>
</evidence>